<organism evidence="2 3">
    <name type="scientific">Somion occarium</name>
    <dbReference type="NCBI Taxonomy" id="3059160"/>
    <lineage>
        <taxon>Eukaryota</taxon>
        <taxon>Fungi</taxon>
        <taxon>Dikarya</taxon>
        <taxon>Basidiomycota</taxon>
        <taxon>Agaricomycotina</taxon>
        <taxon>Agaricomycetes</taxon>
        <taxon>Polyporales</taxon>
        <taxon>Cerrenaceae</taxon>
        <taxon>Somion</taxon>
    </lineage>
</organism>
<evidence type="ECO:0000313" key="3">
    <source>
        <dbReference type="Proteomes" id="UP001497453"/>
    </source>
</evidence>
<feature type="chain" id="PRO_5046020924" evidence="1">
    <location>
        <begin position="22"/>
        <end position="382"/>
    </location>
</feature>
<accession>A0ABP1DQZ7</accession>
<keyword evidence="3" id="KW-1185">Reference proteome</keyword>
<name>A0ABP1DQZ7_9APHY</name>
<dbReference type="EMBL" id="OZ037948">
    <property type="protein sequence ID" value="CAL1709197.1"/>
    <property type="molecule type" value="Genomic_DNA"/>
</dbReference>
<gene>
    <name evidence="2" type="ORF">GFSPODELE1_LOCUS7231</name>
</gene>
<evidence type="ECO:0000256" key="1">
    <source>
        <dbReference type="SAM" id="SignalP"/>
    </source>
</evidence>
<feature type="signal peptide" evidence="1">
    <location>
        <begin position="1"/>
        <end position="21"/>
    </location>
</feature>
<sequence length="382" mass="42065">MFRVPTIVSLLLLALPTTVFSSPCVTFDATFNLLVFGLNGKDWNAGTQDTWSSGSAADITTSGRPPFDGENTTCYLAQFFNTVYVMNGDAANPSSVHIYDAGTKSWSTQSVTTGSFDPSSFNTILDHDTNVFYALSHGELFFLDMGGLKAANSSALSWTDVSKSPYGDSYQPVMALAQNHIHFLNVPDTPAGDAQIFVIHCEFLSYKLLWCYSDSYVKSRSSSPSLKRTRFQMAVLSLLHMVKPRRSSKKMACNKNLHSFLMMVPRHTSSTSRPTQHNPFQARLPKIPKLSTPPASLPWSRSTALALLASYLTSRMTPAPTLRQHGPKLPTLLPSLLPVLHHLRAEALALRRAELAQLARLVQAVPVPKALQAISQLMMQCR</sequence>
<keyword evidence="1" id="KW-0732">Signal</keyword>
<evidence type="ECO:0000313" key="2">
    <source>
        <dbReference type="EMBL" id="CAL1709197.1"/>
    </source>
</evidence>
<reference evidence="3" key="1">
    <citation type="submission" date="2024-04" db="EMBL/GenBank/DDBJ databases">
        <authorList>
            <person name="Shaw F."/>
            <person name="Minotto A."/>
        </authorList>
    </citation>
    <scope>NUCLEOTIDE SEQUENCE [LARGE SCALE GENOMIC DNA]</scope>
</reference>
<dbReference type="Proteomes" id="UP001497453">
    <property type="component" value="Chromosome 5"/>
</dbReference>
<protein>
    <submittedName>
        <fullName evidence="2">Uncharacterized protein</fullName>
    </submittedName>
</protein>
<proteinExistence type="predicted"/>